<evidence type="ECO:0000256" key="2">
    <source>
        <dbReference type="ARBA" id="ARBA00023186"/>
    </source>
</evidence>
<feature type="non-terminal residue" evidence="4">
    <location>
        <position position="328"/>
    </location>
</feature>
<feature type="compositionally biased region" description="Low complexity" evidence="3">
    <location>
        <begin position="65"/>
        <end position="76"/>
    </location>
</feature>
<reference evidence="4 5" key="1">
    <citation type="journal article" date="2023" name="Commun. Biol.">
        <title>Genome analysis of Parmales, the sister group of diatoms, reveals the evolutionary specialization of diatoms from phago-mixotrophs to photoautotrophs.</title>
        <authorList>
            <person name="Ban H."/>
            <person name="Sato S."/>
            <person name="Yoshikawa S."/>
            <person name="Yamada K."/>
            <person name="Nakamura Y."/>
            <person name="Ichinomiya M."/>
            <person name="Sato N."/>
            <person name="Blanc-Mathieu R."/>
            <person name="Endo H."/>
            <person name="Kuwata A."/>
            <person name="Ogata H."/>
        </authorList>
    </citation>
    <scope>NUCLEOTIDE SEQUENCE [LARGE SCALE GENOMIC DNA]</scope>
</reference>
<name>A0ABQ6MNR8_9STRA</name>
<dbReference type="PANTHER" id="PTHR33643">
    <property type="entry name" value="UREASE ACCESSORY PROTEIN D"/>
    <property type="match status" value="1"/>
</dbReference>
<feature type="compositionally biased region" description="Pro residues" evidence="3">
    <location>
        <begin position="234"/>
        <end position="248"/>
    </location>
</feature>
<evidence type="ECO:0000313" key="4">
    <source>
        <dbReference type="EMBL" id="GMI29945.1"/>
    </source>
</evidence>
<evidence type="ECO:0008006" key="6">
    <source>
        <dbReference type="Google" id="ProtNLM"/>
    </source>
</evidence>
<comment type="similarity">
    <text evidence="1">Belongs to the UreD family.</text>
</comment>
<feature type="region of interest" description="Disordered" evidence="3">
    <location>
        <begin position="226"/>
        <end position="268"/>
    </location>
</feature>
<dbReference type="InterPro" id="IPR002669">
    <property type="entry name" value="UreD"/>
</dbReference>
<proteinExistence type="inferred from homology"/>
<protein>
    <recommendedName>
        <fullName evidence="6">JAB domain-containing protein</fullName>
    </recommendedName>
</protein>
<dbReference type="Pfam" id="PF01774">
    <property type="entry name" value="UreD"/>
    <property type="match status" value="1"/>
</dbReference>
<evidence type="ECO:0000256" key="3">
    <source>
        <dbReference type="SAM" id="MobiDB-lite"/>
    </source>
</evidence>
<gene>
    <name evidence="4" type="ORF">TeGR_g13684</name>
</gene>
<dbReference type="PANTHER" id="PTHR33643:SF1">
    <property type="entry name" value="UREASE ACCESSORY PROTEIN D"/>
    <property type="match status" value="1"/>
</dbReference>
<dbReference type="Proteomes" id="UP001165060">
    <property type="component" value="Unassembled WGS sequence"/>
</dbReference>
<sequence>MLPVAILTHGNTLLHTDGRVGFEVGCGGDCSGLLTGVSQSAFVDAKRLHVPDVAPPSSAPPSAAPPSSSAPPSSRTVLISTSGVLSPSPSSTLGPLLYFLPPATSCYSGSRHSNVSSFELRRTPGLPAPSLAVLDWHTHGSRFERGGRSPRWAMEEYRQRTTVTVAGPSGPPETLYDENLLLSSSADPGTFCPASFMPSNVGCVASLAIFGPRLAGLSASLRAKYGNRGDYEEPPSPSPDPDPAPRSSPVPHKNSRPSTETNTPPLPPGIPLVSCSPLPPPLSCPGHYATSVVLRFYGSSMEDCARLLLSELSAVGEGHDFSEIFADV</sequence>
<feature type="compositionally biased region" description="Pro residues" evidence="3">
    <location>
        <begin position="53"/>
        <end position="64"/>
    </location>
</feature>
<comment type="caution">
    <text evidence="4">The sequence shown here is derived from an EMBL/GenBank/DDBJ whole genome shotgun (WGS) entry which is preliminary data.</text>
</comment>
<feature type="region of interest" description="Disordered" evidence="3">
    <location>
        <begin position="52"/>
        <end position="76"/>
    </location>
</feature>
<evidence type="ECO:0000256" key="1">
    <source>
        <dbReference type="ARBA" id="ARBA00007177"/>
    </source>
</evidence>
<organism evidence="4 5">
    <name type="scientific">Tetraparma gracilis</name>
    <dbReference type="NCBI Taxonomy" id="2962635"/>
    <lineage>
        <taxon>Eukaryota</taxon>
        <taxon>Sar</taxon>
        <taxon>Stramenopiles</taxon>
        <taxon>Ochrophyta</taxon>
        <taxon>Bolidophyceae</taxon>
        <taxon>Parmales</taxon>
        <taxon>Triparmaceae</taxon>
        <taxon>Tetraparma</taxon>
    </lineage>
</organism>
<keyword evidence="2" id="KW-0143">Chaperone</keyword>
<keyword evidence="5" id="KW-1185">Reference proteome</keyword>
<accession>A0ABQ6MNR8</accession>
<dbReference type="EMBL" id="BRYB01003071">
    <property type="protein sequence ID" value="GMI29945.1"/>
    <property type="molecule type" value="Genomic_DNA"/>
</dbReference>
<evidence type="ECO:0000313" key="5">
    <source>
        <dbReference type="Proteomes" id="UP001165060"/>
    </source>
</evidence>